<evidence type="ECO:0000256" key="4">
    <source>
        <dbReference type="ARBA" id="ARBA00023027"/>
    </source>
</evidence>
<evidence type="ECO:0000256" key="2">
    <source>
        <dbReference type="ARBA" id="ARBA00012884"/>
    </source>
</evidence>
<protein>
    <recommendedName>
        <fullName evidence="2">L-glutamate gamma-semialdehyde dehydrogenase</fullName>
        <ecNumber evidence="2">1.2.1.88</ecNumber>
    </recommendedName>
</protein>
<evidence type="ECO:0000313" key="8">
    <source>
        <dbReference type="Proteomes" id="UP001148838"/>
    </source>
</evidence>
<dbReference type="InterPro" id="IPR016163">
    <property type="entry name" value="Ald_DH_C"/>
</dbReference>
<dbReference type="PANTHER" id="PTHR42862:SF1">
    <property type="entry name" value="DELTA-1-PYRROLINE-5-CARBOXYLATE DEHYDROGENASE 2, ISOFORM A-RELATED"/>
    <property type="match status" value="1"/>
</dbReference>
<organism evidence="7 8">
    <name type="scientific">Periplaneta americana</name>
    <name type="common">American cockroach</name>
    <name type="synonym">Blatta americana</name>
    <dbReference type="NCBI Taxonomy" id="6978"/>
    <lineage>
        <taxon>Eukaryota</taxon>
        <taxon>Metazoa</taxon>
        <taxon>Ecdysozoa</taxon>
        <taxon>Arthropoda</taxon>
        <taxon>Hexapoda</taxon>
        <taxon>Insecta</taxon>
        <taxon>Pterygota</taxon>
        <taxon>Neoptera</taxon>
        <taxon>Polyneoptera</taxon>
        <taxon>Dictyoptera</taxon>
        <taxon>Blattodea</taxon>
        <taxon>Blattoidea</taxon>
        <taxon>Blattidae</taxon>
        <taxon>Blattinae</taxon>
        <taxon>Periplaneta</taxon>
    </lineage>
</organism>
<dbReference type="InterPro" id="IPR016161">
    <property type="entry name" value="Ald_DH/histidinol_DH"/>
</dbReference>
<dbReference type="EMBL" id="JAJSOF020000017">
    <property type="protein sequence ID" value="KAJ4439444.1"/>
    <property type="molecule type" value="Genomic_DNA"/>
</dbReference>
<comment type="catalytic activity">
    <reaction evidence="5">
        <text>L-glutamate 5-semialdehyde + NAD(+) + H2O = L-glutamate + NADH + 2 H(+)</text>
        <dbReference type="Rhea" id="RHEA:30235"/>
        <dbReference type="ChEBI" id="CHEBI:15377"/>
        <dbReference type="ChEBI" id="CHEBI:15378"/>
        <dbReference type="ChEBI" id="CHEBI:29985"/>
        <dbReference type="ChEBI" id="CHEBI:57540"/>
        <dbReference type="ChEBI" id="CHEBI:57945"/>
        <dbReference type="ChEBI" id="CHEBI:58066"/>
        <dbReference type="EC" id="1.2.1.88"/>
    </reaction>
</comment>
<dbReference type="PROSITE" id="PS00070">
    <property type="entry name" value="ALDEHYDE_DEHYDR_CYS"/>
    <property type="match status" value="1"/>
</dbReference>
<dbReference type="InterPro" id="IPR016162">
    <property type="entry name" value="Ald_DH_N"/>
</dbReference>
<dbReference type="Pfam" id="PF00171">
    <property type="entry name" value="Aldedh"/>
    <property type="match status" value="1"/>
</dbReference>
<dbReference type="PANTHER" id="PTHR42862">
    <property type="entry name" value="DELTA-1-PYRROLINE-5-CARBOXYLATE DEHYDROGENASE 1, ISOFORM A-RELATED"/>
    <property type="match status" value="1"/>
</dbReference>
<evidence type="ECO:0000256" key="1">
    <source>
        <dbReference type="ARBA" id="ARBA00004786"/>
    </source>
</evidence>
<comment type="pathway">
    <text evidence="1">Amino-acid degradation; L-proline degradation into L-glutamate; L-glutamate from L-proline: step 2/2.</text>
</comment>
<gene>
    <name evidence="7" type="primary">ALDH4A1</name>
    <name evidence="7" type="ORF">ANN_07568</name>
</gene>
<dbReference type="InterPro" id="IPR015590">
    <property type="entry name" value="Aldehyde_DH_dom"/>
</dbReference>
<evidence type="ECO:0000256" key="5">
    <source>
        <dbReference type="ARBA" id="ARBA00048142"/>
    </source>
</evidence>
<dbReference type="InterPro" id="IPR050485">
    <property type="entry name" value="Proline_metab_enzyme"/>
</dbReference>
<keyword evidence="3" id="KW-0560">Oxidoreductase</keyword>
<keyword evidence="4" id="KW-0520">NAD</keyword>
<accession>A0ABQ8T054</accession>
<keyword evidence="8" id="KW-1185">Reference proteome</keyword>
<feature type="domain" description="Aldehyde dehydrogenase" evidence="6">
    <location>
        <begin position="18"/>
        <end position="338"/>
    </location>
</feature>
<sequence>MRIQRYVVNKKFRITSTLQGNGVLWKPSDTALLSNYTIFKIAREAGLPPGVVNFVPADGPVFGDAVTSSPHLGGINFTGSVATFNRLWTQVGQNINRYRSYPRLIGECGGKNYHFVHPSADVTTVIMGTIRSAFEFCGQKCSACSRMYVPQSLWPKIKAGLLAERSKLKIGDPTEFDTFTSAVIDDKAFQRISSYIEHARNSKNLSVIGGGKYDDSKGYFIQPTIVESTDPEDRIMVEEIFGPVLSVYPYREQDLDSTLRLVGESTPYALTGAVFATDQRFLQHALEELKQTAGNFYINDKSTGSVVGQQPFGGGRMSGTNDKAGGPHYVLRWTSPQAIKETFVPLTEWKYPYMSD</sequence>
<comment type="caution">
    <text evidence="7">The sequence shown here is derived from an EMBL/GenBank/DDBJ whole genome shotgun (WGS) entry which is preliminary data.</text>
</comment>
<evidence type="ECO:0000259" key="6">
    <source>
        <dbReference type="Pfam" id="PF00171"/>
    </source>
</evidence>
<proteinExistence type="predicted"/>
<reference evidence="7 8" key="1">
    <citation type="journal article" date="2022" name="Allergy">
        <title>Genome assembly and annotation of Periplaneta americana reveal a comprehensive cockroach allergen profile.</title>
        <authorList>
            <person name="Wang L."/>
            <person name="Xiong Q."/>
            <person name="Saelim N."/>
            <person name="Wang L."/>
            <person name="Nong W."/>
            <person name="Wan A.T."/>
            <person name="Shi M."/>
            <person name="Liu X."/>
            <person name="Cao Q."/>
            <person name="Hui J.H.L."/>
            <person name="Sookrung N."/>
            <person name="Leung T.F."/>
            <person name="Tungtrongchitr A."/>
            <person name="Tsui S.K.W."/>
        </authorList>
    </citation>
    <scope>NUCLEOTIDE SEQUENCE [LARGE SCALE GENOMIC DNA]</scope>
    <source>
        <strain evidence="7">PWHHKU_190912</strain>
    </source>
</reference>
<evidence type="ECO:0000313" key="7">
    <source>
        <dbReference type="EMBL" id="KAJ4439444.1"/>
    </source>
</evidence>
<dbReference type="Proteomes" id="UP001148838">
    <property type="component" value="Unassembled WGS sequence"/>
</dbReference>
<dbReference type="SUPFAM" id="SSF53720">
    <property type="entry name" value="ALDH-like"/>
    <property type="match status" value="1"/>
</dbReference>
<dbReference type="Gene3D" id="3.40.605.10">
    <property type="entry name" value="Aldehyde Dehydrogenase, Chain A, domain 1"/>
    <property type="match status" value="1"/>
</dbReference>
<dbReference type="EC" id="1.2.1.88" evidence="2"/>
<dbReference type="InterPro" id="IPR016160">
    <property type="entry name" value="Ald_DH_CS_CYS"/>
</dbReference>
<name>A0ABQ8T054_PERAM</name>
<dbReference type="Gene3D" id="3.40.309.10">
    <property type="entry name" value="Aldehyde Dehydrogenase, Chain A, domain 2"/>
    <property type="match status" value="1"/>
</dbReference>
<evidence type="ECO:0000256" key="3">
    <source>
        <dbReference type="ARBA" id="ARBA00023002"/>
    </source>
</evidence>